<proteinExistence type="predicted"/>
<organism evidence="1 2">
    <name type="scientific">Araneus ventricosus</name>
    <name type="common">Orbweaver spider</name>
    <name type="synonym">Epeira ventricosa</name>
    <dbReference type="NCBI Taxonomy" id="182803"/>
    <lineage>
        <taxon>Eukaryota</taxon>
        <taxon>Metazoa</taxon>
        <taxon>Ecdysozoa</taxon>
        <taxon>Arthropoda</taxon>
        <taxon>Chelicerata</taxon>
        <taxon>Arachnida</taxon>
        <taxon>Araneae</taxon>
        <taxon>Araneomorphae</taxon>
        <taxon>Entelegynae</taxon>
        <taxon>Araneoidea</taxon>
        <taxon>Araneidae</taxon>
        <taxon>Araneus</taxon>
    </lineage>
</organism>
<dbReference type="EMBL" id="BGPR01001910">
    <property type="protein sequence ID" value="GBM64123.1"/>
    <property type="molecule type" value="Genomic_DNA"/>
</dbReference>
<gene>
    <name evidence="1" type="ORF">AVEN_159853_1</name>
</gene>
<keyword evidence="2" id="KW-1185">Reference proteome</keyword>
<dbReference type="AlphaFoldDB" id="A0A4Y2HGL7"/>
<reference evidence="1 2" key="1">
    <citation type="journal article" date="2019" name="Sci. Rep.">
        <title>Orb-weaving spider Araneus ventricosus genome elucidates the spidroin gene catalogue.</title>
        <authorList>
            <person name="Kono N."/>
            <person name="Nakamura H."/>
            <person name="Ohtoshi R."/>
            <person name="Moran D.A.P."/>
            <person name="Shinohara A."/>
            <person name="Yoshida Y."/>
            <person name="Fujiwara M."/>
            <person name="Mori M."/>
            <person name="Tomita M."/>
            <person name="Arakawa K."/>
        </authorList>
    </citation>
    <scope>NUCLEOTIDE SEQUENCE [LARGE SCALE GENOMIC DNA]</scope>
</reference>
<dbReference type="Proteomes" id="UP000499080">
    <property type="component" value="Unassembled WGS sequence"/>
</dbReference>
<protein>
    <submittedName>
        <fullName evidence="1">Uncharacterized protein</fullName>
    </submittedName>
</protein>
<evidence type="ECO:0000313" key="2">
    <source>
        <dbReference type="Proteomes" id="UP000499080"/>
    </source>
</evidence>
<evidence type="ECO:0000313" key="1">
    <source>
        <dbReference type="EMBL" id="GBM64123.1"/>
    </source>
</evidence>
<accession>A0A4Y2HGL7</accession>
<comment type="caution">
    <text evidence="1">The sequence shown here is derived from an EMBL/GenBank/DDBJ whole genome shotgun (WGS) entry which is preliminary data.</text>
</comment>
<name>A0A4Y2HGL7_ARAVE</name>
<sequence length="120" mass="13868">MRGRTRPQRMLVSQKDIPVSINCNKDGLVASYRGCKKFPKSKKNQIRSNYREVDPKIPYVRIANSNINDRAIPNNDKPTRVDLKETTQLAKFLPESIQSDFDDLLYVINEVKRLFNGTNL</sequence>